<comment type="caution">
    <text evidence="1">The sequence shown here is derived from an EMBL/GenBank/DDBJ whole genome shotgun (WGS) entry which is preliminary data.</text>
</comment>
<gene>
    <name evidence="1" type="ORF">D917_10630</name>
</gene>
<accession>A0A1Y3EFG5</accession>
<organism evidence="1 2">
    <name type="scientific">Trichinella nativa</name>
    <dbReference type="NCBI Taxonomy" id="6335"/>
    <lineage>
        <taxon>Eukaryota</taxon>
        <taxon>Metazoa</taxon>
        <taxon>Ecdysozoa</taxon>
        <taxon>Nematoda</taxon>
        <taxon>Enoplea</taxon>
        <taxon>Dorylaimia</taxon>
        <taxon>Trichinellida</taxon>
        <taxon>Trichinellidae</taxon>
        <taxon>Trichinella</taxon>
    </lineage>
</organism>
<feature type="non-terminal residue" evidence="1">
    <location>
        <position position="1"/>
    </location>
</feature>
<dbReference type="Proteomes" id="UP000243006">
    <property type="component" value="Unassembled WGS sequence"/>
</dbReference>
<proteinExistence type="predicted"/>
<evidence type="ECO:0000313" key="2">
    <source>
        <dbReference type="Proteomes" id="UP000243006"/>
    </source>
</evidence>
<evidence type="ECO:0000313" key="1">
    <source>
        <dbReference type="EMBL" id="OUC41878.1"/>
    </source>
</evidence>
<sequence length="67" mass="7212">NLILDFVVLDPFLTVSNADIKRKRMLILVVSPPLNCDVPAVILGVLPAALGILGNKARVSLLLYSID</sequence>
<protein>
    <submittedName>
        <fullName evidence="1">Uncharacterized protein</fullName>
    </submittedName>
</protein>
<dbReference type="AlphaFoldDB" id="A0A1Y3EFG5"/>
<dbReference type="EMBL" id="LVZM01019198">
    <property type="protein sequence ID" value="OUC41878.1"/>
    <property type="molecule type" value="Genomic_DNA"/>
</dbReference>
<name>A0A1Y3EFG5_9BILA</name>
<reference evidence="1 2" key="1">
    <citation type="submission" date="2015-04" db="EMBL/GenBank/DDBJ databases">
        <title>Draft genome of the roundworm Trichinella nativa.</title>
        <authorList>
            <person name="Mitreva M."/>
        </authorList>
    </citation>
    <scope>NUCLEOTIDE SEQUENCE [LARGE SCALE GENOMIC DNA]</scope>
    <source>
        <strain evidence="1 2">ISS45</strain>
    </source>
</reference>